<keyword evidence="1" id="KW-0732">Signal</keyword>
<organism evidence="2 3">
    <name type="scientific">Aeromonas caviae</name>
    <name type="common">Aeromonas punctata</name>
    <dbReference type="NCBI Taxonomy" id="648"/>
    <lineage>
        <taxon>Bacteria</taxon>
        <taxon>Pseudomonadati</taxon>
        <taxon>Pseudomonadota</taxon>
        <taxon>Gammaproteobacteria</taxon>
        <taxon>Aeromonadales</taxon>
        <taxon>Aeromonadaceae</taxon>
        <taxon>Aeromonas</taxon>
    </lineage>
</organism>
<dbReference type="InterPro" id="IPR031618">
    <property type="entry name" value="T4SS_TraI"/>
</dbReference>
<accession>A0AAJ5ZFC0</accession>
<sequence>MKPLVCLVFVFTSLSVIADPSGRYEPRAVDGAATLESLMAESLTKKENETLGLVPNTEWEKAIDSTAFTLGVQSGASWQAKNALDYINSMQRIFDAGINFEPLLIKSSNYLMQPPVISEDNGRQVISQSGRVLRLLNKTFEINVDSRFVYGAKSWREYLYISPEEPTIPNRQMRPKNDRENKIWDAAIKRGWEVGVKSVEYTMKTRFARLIRDYVGMTRYHLLRHYNMVSLPEVSESYKDVTGSGKAMNVSDRVLTIKALPQLNLDNKGWVAISRLPETGGLFPLGIEDQAISMKEMMGYAGHLQPKQ</sequence>
<proteinExistence type="predicted"/>
<dbReference type="RefSeq" id="WP_128343732.1">
    <property type="nucleotide sequence ID" value="NZ_CAWOMG010000181.1"/>
</dbReference>
<feature type="signal peptide" evidence="1">
    <location>
        <begin position="1"/>
        <end position="18"/>
    </location>
</feature>
<protein>
    <submittedName>
        <fullName evidence="2">Type IV secretory system conjugative DNA transfer family protein</fullName>
    </submittedName>
</protein>
<dbReference type="AlphaFoldDB" id="A0AAJ5ZFC0"/>
<geneLocation type="plasmid" evidence="2 3">
    <name>pAC1520</name>
</geneLocation>
<feature type="chain" id="PRO_5042563899" evidence="1">
    <location>
        <begin position="19"/>
        <end position="308"/>
    </location>
</feature>
<dbReference type="EMBL" id="CP120943">
    <property type="protein sequence ID" value="WFG00263.1"/>
    <property type="molecule type" value="Genomic_DNA"/>
</dbReference>
<keyword evidence="2" id="KW-0614">Plasmid</keyword>
<name>A0AAJ5ZFC0_AERCA</name>
<gene>
    <name evidence="2" type="ORF">P5S46_21110</name>
</gene>
<evidence type="ECO:0000256" key="1">
    <source>
        <dbReference type="SAM" id="SignalP"/>
    </source>
</evidence>
<reference evidence="2" key="1">
    <citation type="submission" date="2023-03" db="EMBL/GenBank/DDBJ databases">
        <title>Aeromonas caviae strain AC1520.</title>
        <authorList>
            <person name="Xie T."/>
            <person name="Zhang Q."/>
            <person name="Deng J."/>
            <person name="Li X."/>
        </authorList>
    </citation>
    <scope>NUCLEOTIDE SEQUENCE</scope>
    <source>
        <strain evidence="2">AC1520</strain>
        <plasmid evidence="2">pAC1520</plasmid>
    </source>
</reference>
<dbReference type="Proteomes" id="UP001218423">
    <property type="component" value="Plasmid pAC1520"/>
</dbReference>
<evidence type="ECO:0000313" key="2">
    <source>
        <dbReference type="EMBL" id="WFG00263.1"/>
    </source>
</evidence>
<dbReference type="Pfam" id="PF16932">
    <property type="entry name" value="T4SS_TraI"/>
    <property type="match status" value="1"/>
</dbReference>
<evidence type="ECO:0000313" key="3">
    <source>
        <dbReference type="Proteomes" id="UP001218423"/>
    </source>
</evidence>